<dbReference type="AlphaFoldDB" id="A0A6P7FZR6"/>
<protein>
    <submittedName>
        <fullName evidence="1">Uncharacterized protein LOC114335950</fullName>
    </submittedName>
</protein>
<reference evidence="1" key="1">
    <citation type="submission" date="2025-08" db="UniProtKB">
        <authorList>
            <consortium name="RefSeq"/>
        </authorList>
    </citation>
    <scope>IDENTIFICATION</scope>
    <source>
        <tissue evidence="1">Whole insect</tissue>
    </source>
</reference>
<sequence>MRIYKSDGSYVEDNDTEFGWYFYEIMVDESNDRFEEINRETRYISKLKKPLSFTFESIDYTNFEEKEERPIEKISPDIEIESIFDVESCTTEEDEESTCEEVDLEFPPKDKLAELIDPCSPETKMLLSVISYSRLNFSISANYPLYLLGNSLPSISSNKSETLVDSNYLQVSNRANILSNLGLSDEDKSIQSICEETFEMHQELADIKKSFQEDVNKVNELLKQVSVLKNDLRETLYLNDIINLLEGDIEKVKLKKLPFRIFYQRIEVGDRDINLII</sequence>
<dbReference type="RefSeq" id="XP_028142041.1">
    <property type="nucleotide sequence ID" value="XM_028286240.1"/>
</dbReference>
<name>A0A6P7FZR6_DIAVI</name>
<organism evidence="1">
    <name type="scientific">Diabrotica virgifera virgifera</name>
    <name type="common">western corn rootworm</name>
    <dbReference type="NCBI Taxonomy" id="50390"/>
    <lineage>
        <taxon>Eukaryota</taxon>
        <taxon>Metazoa</taxon>
        <taxon>Ecdysozoa</taxon>
        <taxon>Arthropoda</taxon>
        <taxon>Hexapoda</taxon>
        <taxon>Insecta</taxon>
        <taxon>Pterygota</taxon>
        <taxon>Neoptera</taxon>
        <taxon>Endopterygota</taxon>
        <taxon>Coleoptera</taxon>
        <taxon>Polyphaga</taxon>
        <taxon>Cucujiformia</taxon>
        <taxon>Chrysomeloidea</taxon>
        <taxon>Chrysomelidae</taxon>
        <taxon>Galerucinae</taxon>
        <taxon>Diabroticina</taxon>
        <taxon>Diabroticites</taxon>
        <taxon>Diabrotica</taxon>
    </lineage>
</organism>
<dbReference type="InParanoid" id="A0A6P7FZR6"/>
<proteinExistence type="predicted"/>
<gene>
    <name evidence="1" type="primary">LOC114335950</name>
</gene>
<accession>A0A6P7FZR6</accession>
<evidence type="ECO:0000313" key="1">
    <source>
        <dbReference type="RefSeq" id="XP_028142041.1"/>
    </source>
</evidence>